<organism evidence="1">
    <name type="scientific">marine sediment metagenome</name>
    <dbReference type="NCBI Taxonomy" id="412755"/>
    <lineage>
        <taxon>unclassified sequences</taxon>
        <taxon>metagenomes</taxon>
        <taxon>ecological metagenomes</taxon>
    </lineage>
</organism>
<evidence type="ECO:0008006" key="2">
    <source>
        <dbReference type="Google" id="ProtNLM"/>
    </source>
</evidence>
<proteinExistence type="predicted"/>
<dbReference type="AlphaFoldDB" id="A0A0F9IY54"/>
<sequence>MTYQDHLRTFFEDAGPIADAVVKCAIYLLAAREAGSEGSPEPSVKLLNKARAYAALAVALEKEA</sequence>
<accession>A0A0F9IY54</accession>
<protein>
    <recommendedName>
        <fullName evidence="2">HEPN domain-containing protein</fullName>
    </recommendedName>
</protein>
<comment type="caution">
    <text evidence="1">The sequence shown here is derived from an EMBL/GenBank/DDBJ whole genome shotgun (WGS) entry which is preliminary data.</text>
</comment>
<dbReference type="EMBL" id="LAZR01017875">
    <property type="protein sequence ID" value="KKL98605.1"/>
    <property type="molecule type" value="Genomic_DNA"/>
</dbReference>
<reference evidence="1" key="1">
    <citation type="journal article" date="2015" name="Nature">
        <title>Complex archaea that bridge the gap between prokaryotes and eukaryotes.</title>
        <authorList>
            <person name="Spang A."/>
            <person name="Saw J.H."/>
            <person name="Jorgensen S.L."/>
            <person name="Zaremba-Niedzwiedzka K."/>
            <person name="Martijn J."/>
            <person name="Lind A.E."/>
            <person name="van Eijk R."/>
            <person name="Schleper C."/>
            <person name="Guy L."/>
            <person name="Ettema T.J."/>
        </authorList>
    </citation>
    <scope>NUCLEOTIDE SEQUENCE</scope>
</reference>
<gene>
    <name evidence="1" type="ORF">LCGC14_1822740</name>
</gene>
<evidence type="ECO:0000313" key="1">
    <source>
        <dbReference type="EMBL" id="KKL98605.1"/>
    </source>
</evidence>
<name>A0A0F9IY54_9ZZZZ</name>